<dbReference type="GO" id="GO:0006535">
    <property type="term" value="P:cysteine biosynthetic process from serine"/>
    <property type="evidence" value="ECO:0007669"/>
    <property type="project" value="InterPro"/>
</dbReference>
<dbReference type="SUPFAM" id="SSF53686">
    <property type="entry name" value="Tryptophan synthase beta subunit-like PLP-dependent enzymes"/>
    <property type="match status" value="1"/>
</dbReference>
<accession>A0A7W7ZMD8</accession>
<dbReference type="InterPro" id="IPR050214">
    <property type="entry name" value="Cys_Synth/Cystath_Beta-Synth"/>
</dbReference>
<dbReference type="InterPro" id="IPR001926">
    <property type="entry name" value="TrpB-like_PALP"/>
</dbReference>
<comment type="pathway">
    <text evidence="2">Siderophore biosynthesis.</text>
</comment>
<dbReference type="AlphaFoldDB" id="A0A7W7ZMD8"/>
<dbReference type="PROSITE" id="PS00901">
    <property type="entry name" value="CYS_SYNTHASE"/>
    <property type="match status" value="1"/>
</dbReference>
<evidence type="ECO:0000313" key="11">
    <source>
        <dbReference type="Proteomes" id="UP000584867"/>
    </source>
</evidence>
<comment type="caution">
    <text evidence="10">The sequence shown here is derived from an EMBL/GenBank/DDBJ whole genome shotgun (WGS) entry which is preliminary data.</text>
</comment>
<gene>
    <name evidence="10" type="ORF">HDF15_000949</name>
</gene>
<dbReference type="InterPro" id="IPR023927">
    <property type="entry name" value="SbnA"/>
</dbReference>
<name>A0A7W7ZMD8_9BACT</name>
<dbReference type="Gene3D" id="3.40.50.1100">
    <property type="match status" value="2"/>
</dbReference>
<evidence type="ECO:0000256" key="6">
    <source>
        <dbReference type="ARBA" id="ARBA00016985"/>
    </source>
</evidence>
<dbReference type="CDD" id="cd01561">
    <property type="entry name" value="CBS_like"/>
    <property type="match status" value="1"/>
</dbReference>
<dbReference type="InterPro" id="IPR036052">
    <property type="entry name" value="TrpB-like_PALP_sf"/>
</dbReference>
<reference evidence="10 11" key="1">
    <citation type="submission" date="2020-08" db="EMBL/GenBank/DDBJ databases">
        <title>Genomic Encyclopedia of Type Strains, Phase IV (KMG-V): Genome sequencing to study the core and pangenomes of soil and plant-associated prokaryotes.</title>
        <authorList>
            <person name="Whitman W."/>
        </authorList>
    </citation>
    <scope>NUCLEOTIDE SEQUENCE [LARGE SCALE GENOMIC DNA]</scope>
    <source>
        <strain evidence="10 11">X5P3</strain>
    </source>
</reference>
<dbReference type="Pfam" id="PF00291">
    <property type="entry name" value="PALP"/>
    <property type="match status" value="1"/>
</dbReference>
<evidence type="ECO:0000256" key="5">
    <source>
        <dbReference type="ARBA" id="ARBA00012331"/>
    </source>
</evidence>
<evidence type="ECO:0000256" key="3">
    <source>
        <dbReference type="ARBA" id="ARBA00008519"/>
    </source>
</evidence>
<keyword evidence="7 10" id="KW-0808">Transferase</keyword>
<evidence type="ECO:0000256" key="2">
    <source>
        <dbReference type="ARBA" id="ARBA00004924"/>
    </source>
</evidence>
<dbReference type="GO" id="GO:0016765">
    <property type="term" value="F:transferase activity, transferring alkyl or aryl (other than methyl) groups"/>
    <property type="evidence" value="ECO:0007669"/>
    <property type="project" value="UniProtKB-ARBA"/>
</dbReference>
<dbReference type="EMBL" id="JACHIO010000003">
    <property type="protein sequence ID" value="MBB5062619.1"/>
    <property type="molecule type" value="Genomic_DNA"/>
</dbReference>
<sequence>MIAASRIATIEEVHQPPPAEGILSAIGNTPLVLLNRLFGDRFYLYGKLEMLNPGGSIKDRTAMRMLLEAWEQQRIGPETTIIESSSGNLGIGLAQACSRLGLRFICVVDTLITPTNLAVLKAYGADVRLVERPHPVTGDLLSARIELVQDLCRTIKDSFWVNQYANLTNAKAHYQTMAEIHRELPLLDYLFVATSTCGTLRGCSEYARKNGLSTRVVAVDACGSVIFGDQPKKRLIPGHGASRLPELYYSGLEDDHVKVSDIECVRGCFHLLRREAIFAGGSAGAVVAAIARYQASIPDGATCAAILCDRGERYLDTIFSKEWTGQHFGDASLTMEEADQAWEV</sequence>
<evidence type="ECO:0000256" key="4">
    <source>
        <dbReference type="ARBA" id="ARBA00011738"/>
    </source>
</evidence>
<organism evidence="10 11">
    <name type="scientific">Granulicella mallensis</name>
    <dbReference type="NCBI Taxonomy" id="940614"/>
    <lineage>
        <taxon>Bacteria</taxon>
        <taxon>Pseudomonadati</taxon>
        <taxon>Acidobacteriota</taxon>
        <taxon>Terriglobia</taxon>
        <taxon>Terriglobales</taxon>
        <taxon>Acidobacteriaceae</taxon>
        <taxon>Granulicella</taxon>
    </lineage>
</organism>
<protein>
    <recommendedName>
        <fullName evidence="6">N-(2-amino-2-carboxyethyl)-L-glutamate synthase</fullName>
        <ecNumber evidence="5">2.5.1.140</ecNumber>
    </recommendedName>
</protein>
<comment type="cofactor">
    <cofactor evidence="1">
        <name>pyridoxal 5'-phosphate</name>
        <dbReference type="ChEBI" id="CHEBI:597326"/>
    </cofactor>
</comment>
<feature type="domain" description="Tryptophan synthase beta chain-like PALP" evidence="9">
    <location>
        <begin position="23"/>
        <end position="309"/>
    </location>
</feature>
<proteinExistence type="inferred from homology"/>
<evidence type="ECO:0000256" key="7">
    <source>
        <dbReference type="ARBA" id="ARBA00022679"/>
    </source>
</evidence>
<dbReference type="RefSeq" id="WP_184253187.1">
    <property type="nucleotide sequence ID" value="NZ_JACHIO010000003.1"/>
</dbReference>
<evidence type="ECO:0000259" key="9">
    <source>
        <dbReference type="Pfam" id="PF00291"/>
    </source>
</evidence>
<comment type="subunit">
    <text evidence="4">Homodimer.</text>
</comment>
<dbReference type="PANTHER" id="PTHR10314">
    <property type="entry name" value="CYSTATHIONINE BETA-SYNTHASE"/>
    <property type="match status" value="1"/>
</dbReference>
<dbReference type="EC" id="2.5.1.140" evidence="5"/>
<evidence type="ECO:0000256" key="8">
    <source>
        <dbReference type="ARBA" id="ARBA00022898"/>
    </source>
</evidence>
<comment type="similarity">
    <text evidence="3">Belongs to the cysteine synthase/cystathionine beta-synthase family. SbnA subfamily.</text>
</comment>
<dbReference type="Proteomes" id="UP000584867">
    <property type="component" value="Unassembled WGS sequence"/>
</dbReference>
<evidence type="ECO:0000313" key="10">
    <source>
        <dbReference type="EMBL" id="MBB5062619.1"/>
    </source>
</evidence>
<keyword evidence="8" id="KW-0663">Pyridoxal phosphate</keyword>
<evidence type="ECO:0000256" key="1">
    <source>
        <dbReference type="ARBA" id="ARBA00001933"/>
    </source>
</evidence>
<dbReference type="NCBIfam" id="TIGR03945">
    <property type="entry name" value="PLP_SbnA_fam"/>
    <property type="match status" value="1"/>
</dbReference>
<dbReference type="InterPro" id="IPR001216">
    <property type="entry name" value="P-phosphate_BS"/>
</dbReference>